<gene>
    <name evidence="2" type="ORF">HIM_10873</name>
</gene>
<dbReference type="Proteomes" id="UP000054481">
    <property type="component" value="Unassembled WGS sequence"/>
</dbReference>
<reference evidence="2 3" key="1">
    <citation type="journal article" date="2014" name="Genome Biol. Evol.">
        <title>Comparative genomics and transcriptomics analyses reveal divergent lifestyle features of nematode endoparasitic fungus Hirsutella minnesotensis.</title>
        <authorList>
            <person name="Lai Y."/>
            <person name="Liu K."/>
            <person name="Zhang X."/>
            <person name="Zhang X."/>
            <person name="Li K."/>
            <person name="Wang N."/>
            <person name="Shu C."/>
            <person name="Wu Y."/>
            <person name="Wang C."/>
            <person name="Bushley K.E."/>
            <person name="Xiang M."/>
            <person name="Liu X."/>
        </authorList>
    </citation>
    <scope>NUCLEOTIDE SEQUENCE [LARGE SCALE GENOMIC DNA]</scope>
    <source>
        <strain evidence="2 3">3608</strain>
    </source>
</reference>
<dbReference type="PANTHER" id="PTHR42051">
    <property type="entry name" value="MEIOTICALLY UP-REGULATED PROTEIN PB1A10.08"/>
    <property type="match status" value="1"/>
</dbReference>
<feature type="compositionally biased region" description="Low complexity" evidence="1">
    <location>
        <begin position="7"/>
        <end position="17"/>
    </location>
</feature>
<name>A0A0F7ZRJ7_9HYPO</name>
<evidence type="ECO:0000313" key="3">
    <source>
        <dbReference type="Proteomes" id="UP000054481"/>
    </source>
</evidence>
<feature type="compositionally biased region" description="Low complexity" evidence="1">
    <location>
        <begin position="38"/>
        <end position="48"/>
    </location>
</feature>
<feature type="compositionally biased region" description="Polar residues" evidence="1">
    <location>
        <begin position="18"/>
        <end position="32"/>
    </location>
</feature>
<evidence type="ECO:0000256" key="1">
    <source>
        <dbReference type="SAM" id="MobiDB-lite"/>
    </source>
</evidence>
<feature type="compositionally biased region" description="Polar residues" evidence="1">
    <location>
        <begin position="101"/>
        <end position="115"/>
    </location>
</feature>
<accession>A0A0F7ZRJ7</accession>
<protein>
    <submittedName>
        <fullName evidence="2">Uncharacterized protein</fullName>
    </submittedName>
</protein>
<sequence>MEVGQKPTPTSTRSRSSNSADPATVASSTASLRDSKNGNKSSGGNSDSRTSRHAQSKPDITLTAKPFRYAADSSSQVHLATSRRCRVKSNASSILPPWNPPSTTTELCRSTTPTSPAWNGKGETAYQVKLQHATRHPGDTHLLESTSLSLAALLAVTNIPLQIWRRRRRRTNKPLSVDTEQRVSKELSLRMELLLSPPGNLQDGDHVDLSVRSADSVRSLVGDFFFSDTISSVKTPVSLISSLLPKRQLSPVRKSLEPVSSPSDATDDHPLAGSENVTGLQDEGLGAFEQKSRPAESIKPLRSVIKSNPVSSLRALRSATTSVPSINFLTRSVVIDPNVPYTDECRPPVMEEMPLTELRRYLNPTTSTHSSRHFSASIQMQTYKTKRSWPPLSSFSSAYASAVAAPAPAVCPVQCQPARPGKQRPVRGMRQRGMRENSDFIRIAVMEMAMRRRGKLDRQQPGRARLVLSPRRPPTKPYEMGPNGVPVRWTPLSY</sequence>
<dbReference type="PANTHER" id="PTHR42051:SF1">
    <property type="entry name" value="MEIOTICALLY UP-REGULATED PROTEIN PB1A10.08"/>
    <property type="match status" value="1"/>
</dbReference>
<feature type="region of interest" description="Disordered" evidence="1">
    <location>
        <begin position="1"/>
        <end position="64"/>
    </location>
</feature>
<dbReference type="EMBL" id="KQ030683">
    <property type="protein sequence ID" value="KJZ69733.1"/>
    <property type="molecule type" value="Genomic_DNA"/>
</dbReference>
<feature type="region of interest" description="Disordered" evidence="1">
    <location>
        <begin position="251"/>
        <end position="278"/>
    </location>
</feature>
<keyword evidence="3" id="KW-1185">Reference proteome</keyword>
<evidence type="ECO:0000313" key="2">
    <source>
        <dbReference type="EMBL" id="KJZ69733.1"/>
    </source>
</evidence>
<organism evidence="2 3">
    <name type="scientific">Hirsutella minnesotensis 3608</name>
    <dbReference type="NCBI Taxonomy" id="1043627"/>
    <lineage>
        <taxon>Eukaryota</taxon>
        <taxon>Fungi</taxon>
        <taxon>Dikarya</taxon>
        <taxon>Ascomycota</taxon>
        <taxon>Pezizomycotina</taxon>
        <taxon>Sordariomycetes</taxon>
        <taxon>Hypocreomycetidae</taxon>
        <taxon>Hypocreales</taxon>
        <taxon>Ophiocordycipitaceae</taxon>
        <taxon>Hirsutella</taxon>
    </lineage>
</organism>
<proteinExistence type="predicted"/>
<dbReference type="InterPro" id="IPR034443">
    <property type="entry name" value="PB1A10.08"/>
</dbReference>
<dbReference type="OrthoDB" id="4181307at2759"/>
<feature type="region of interest" description="Disordered" evidence="1">
    <location>
        <begin position="92"/>
        <end position="115"/>
    </location>
</feature>
<dbReference type="AlphaFoldDB" id="A0A0F7ZRJ7"/>